<organism evidence="2 3">
    <name type="scientific">Methanothrix harundinacea (strain 6Ac)</name>
    <name type="common">Methanosaeta harundinacea</name>
    <dbReference type="NCBI Taxonomy" id="1110509"/>
    <lineage>
        <taxon>Archaea</taxon>
        <taxon>Methanobacteriati</taxon>
        <taxon>Methanobacteriota</taxon>
        <taxon>Stenosarchaea group</taxon>
        <taxon>Methanomicrobia</taxon>
        <taxon>Methanotrichales</taxon>
        <taxon>Methanotrichaceae</taxon>
        <taxon>Methanothrix</taxon>
    </lineage>
</organism>
<keyword evidence="1" id="KW-0812">Transmembrane</keyword>
<keyword evidence="1" id="KW-0472">Membrane</keyword>
<name>G7WNZ8_METH6</name>
<reference evidence="2 3" key="1">
    <citation type="journal article" date="2012" name="PLoS ONE">
        <title>The genome characteristics and predicted function of methyl-group oxidation pathway in the obligate aceticlastic methanogens, Methanosaeta spp.</title>
        <authorList>
            <person name="Zhu J."/>
            <person name="Zheng H."/>
            <person name="Ai G."/>
            <person name="Zhang G."/>
            <person name="Liu D."/>
            <person name="Liu X."/>
            <person name="Dong X."/>
        </authorList>
    </citation>
    <scope>NUCLEOTIDE SEQUENCE [LARGE SCALE GENOMIC DNA]</scope>
    <source>
        <strain evidence="2 3">6Ac</strain>
    </source>
</reference>
<dbReference type="KEGG" id="mhi:Mhar_1475"/>
<keyword evidence="3" id="KW-1185">Reference proteome</keyword>
<evidence type="ECO:0000256" key="1">
    <source>
        <dbReference type="SAM" id="Phobius"/>
    </source>
</evidence>
<dbReference type="Proteomes" id="UP000005877">
    <property type="component" value="Chromosome"/>
</dbReference>
<feature type="transmembrane region" description="Helical" evidence="1">
    <location>
        <begin position="31"/>
        <end position="50"/>
    </location>
</feature>
<dbReference type="PATRIC" id="fig|1110509.7.peg.1647"/>
<keyword evidence="1" id="KW-1133">Transmembrane helix</keyword>
<dbReference type="AlphaFoldDB" id="G7WNZ8"/>
<feature type="transmembrane region" description="Helical" evidence="1">
    <location>
        <begin position="56"/>
        <end position="74"/>
    </location>
</feature>
<evidence type="ECO:0000313" key="3">
    <source>
        <dbReference type="Proteomes" id="UP000005877"/>
    </source>
</evidence>
<dbReference type="EMBL" id="CP003117">
    <property type="protein sequence ID" value="AET64839.1"/>
    <property type="molecule type" value="Genomic_DNA"/>
</dbReference>
<dbReference type="HOGENOM" id="CLU_2490446_0_0_2"/>
<protein>
    <submittedName>
        <fullName evidence="2">Uncharacterized protein</fullName>
    </submittedName>
</protein>
<sequence>MDAKAGEPPFIIDLIIDRGNRKAKVAGVLKSLSKTIIIATVFDMIAQYLIFDQVRVIPAIIVGVFVLTVPYSLARGMTNRILSARR</sequence>
<proteinExistence type="predicted"/>
<accession>G7WNZ8</accession>
<gene>
    <name evidence="2" type="ordered locus">Mhar_1475</name>
</gene>
<evidence type="ECO:0000313" key="2">
    <source>
        <dbReference type="EMBL" id="AET64839.1"/>
    </source>
</evidence>